<accession>A0A0P4W9Z9</accession>
<keyword evidence="5 7" id="KW-1133">Transmembrane helix</keyword>
<evidence type="ECO:0000256" key="5">
    <source>
        <dbReference type="ARBA" id="ARBA00022989"/>
    </source>
</evidence>
<dbReference type="PANTHER" id="PTHR12316">
    <property type="entry name" value="NINJURIN-RELATED"/>
    <property type="match status" value="1"/>
</dbReference>
<dbReference type="GO" id="GO:0007155">
    <property type="term" value="P:cell adhesion"/>
    <property type="evidence" value="ECO:0007669"/>
    <property type="project" value="UniProtKB-KW"/>
</dbReference>
<comment type="subcellular location">
    <subcellularLocation>
        <location evidence="1">Membrane</location>
        <topology evidence="1">Multi-pass membrane protein</topology>
    </subcellularLocation>
</comment>
<organism evidence="8">
    <name type="scientific">Scylla olivacea</name>
    <name type="common">Orange mud crab</name>
    <name type="synonym">Cancer olivacea</name>
    <dbReference type="NCBI Taxonomy" id="85551"/>
    <lineage>
        <taxon>Eukaryota</taxon>
        <taxon>Metazoa</taxon>
        <taxon>Ecdysozoa</taxon>
        <taxon>Arthropoda</taxon>
        <taxon>Crustacea</taxon>
        <taxon>Multicrustacea</taxon>
        <taxon>Malacostraca</taxon>
        <taxon>Eumalacostraca</taxon>
        <taxon>Eucarida</taxon>
        <taxon>Decapoda</taxon>
        <taxon>Pleocyemata</taxon>
        <taxon>Brachyura</taxon>
        <taxon>Eubrachyura</taxon>
        <taxon>Portunoidea</taxon>
        <taxon>Portunidae</taxon>
        <taxon>Portuninae</taxon>
        <taxon>Scylla</taxon>
    </lineage>
</organism>
<evidence type="ECO:0000313" key="8">
    <source>
        <dbReference type="EMBL" id="JAI63147.1"/>
    </source>
</evidence>
<evidence type="ECO:0000256" key="4">
    <source>
        <dbReference type="ARBA" id="ARBA00022889"/>
    </source>
</evidence>
<dbReference type="GO" id="GO:0016020">
    <property type="term" value="C:membrane"/>
    <property type="evidence" value="ECO:0007669"/>
    <property type="project" value="UniProtKB-SubCell"/>
</dbReference>
<feature type="transmembrane region" description="Helical" evidence="7">
    <location>
        <begin position="83"/>
        <end position="111"/>
    </location>
</feature>
<evidence type="ECO:0008006" key="9">
    <source>
        <dbReference type="Google" id="ProtNLM"/>
    </source>
</evidence>
<proteinExistence type="inferred from homology"/>
<sequence length="164" mass="17746">MPDRLFTPTYTVEGVEYNAKNGVSLNSRMDPPSVTTVGVGKGLDPNQYATKKTVAQGMLDVALLTANASQLKYVLSVGEAHDFYHIMLGLITTSLVLQLLVGILSLSLSFLRDCRLHLKDYHTSANVLSHINLVSVFVIASLNVIINGFGVFPNTSQIIPSVIV</sequence>
<evidence type="ECO:0000256" key="1">
    <source>
        <dbReference type="ARBA" id="ARBA00004141"/>
    </source>
</evidence>
<keyword evidence="6 7" id="KW-0472">Membrane</keyword>
<evidence type="ECO:0000256" key="2">
    <source>
        <dbReference type="ARBA" id="ARBA00008141"/>
    </source>
</evidence>
<protein>
    <recommendedName>
        <fullName evidence="9">Ninjurin-2</fullName>
    </recommendedName>
</protein>
<keyword evidence="3 7" id="KW-0812">Transmembrane</keyword>
<dbReference type="PANTHER" id="PTHR12316:SF17">
    <property type="entry name" value="NINJURIN C, ISOFORM D"/>
    <property type="match status" value="1"/>
</dbReference>
<dbReference type="InterPro" id="IPR007007">
    <property type="entry name" value="Ninjurin"/>
</dbReference>
<dbReference type="GO" id="GO:0042246">
    <property type="term" value="P:tissue regeneration"/>
    <property type="evidence" value="ECO:0007669"/>
    <property type="project" value="InterPro"/>
</dbReference>
<dbReference type="EMBL" id="GDRN01074970">
    <property type="protein sequence ID" value="JAI63147.1"/>
    <property type="molecule type" value="Transcribed_RNA"/>
</dbReference>
<evidence type="ECO:0000256" key="7">
    <source>
        <dbReference type="SAM" id="Phobius"/>
    </source>
</evidence>
<feature type="transmembrane region" description="Helical" evidence="7">
    <location>
        <begin position="131"/>
        <end position="152"/>
    </location>
</feature>
<reference evidence="8" key="1">
    <citation type="submission" date="2015-09" db="EMBL/GenBank/DDBJ databases">
        <title>Scylla olivacea transcriptome.</title>
        <authorList>
            <person name="Ikhwanuddin M."/>
        </authorList>
    </citation>
    <scope>NUCLEOTIDE SEQUENCE</scope>
</reference>
<evidence type="ECO:0000256" key="6">
    <source>
        <dbReference type="ARBA" id="ARBA00023136"/>
    </source>
</evidence>
<dbReference type="Pfam" id="PF04923">
    <property type="entry name" value="Ninjurin"/>
    <property type="match status" value="1"/>
</dbReference>
<evidence type="ECO:0000256" key="3">
    <source>
        <dbReference type="ARBA" id="ARBA00022692"/>
    </source>
</evidence>
<dbReference type="AlphaFoldDB" id="A0A0P4W9Z9"/>
<comment type="similarity">
    <text evidence="2">Belongs to the ninjurin family.</text>
</comment>
<name>A0A0P4W9Z9_SCYOL</name>
<keyword evidence="4" id="KW-0130">Cell adhesion</keyword>